<reference evidence="4 5" key="1">
    <citation type="journal article" date="2020" name="Mol. Biol. Evol.">
        <title>Distinct Expression and Methylation Patterns for Genes with Different Fates following a Single Whole-Genome Duplication in Flowering Plants.</title>
        <authorList>
            <person name="Shi T."/>
            <person name="Rahmani R.S."/>
            <person name="Gugger P.F."/>
            <person name="Wang M."/>
            <person name="Li H."/>
            <person name="Zhang Y."/>
            <person name="Li Z."/>
            <person name="Wang Q."/>
            <person name="Van de Peer Y."/>
            <person name="Marchal K."/>
            <person name="Chen J."/>
        </authorList>
    </citation>
    <scope>NUCLEOTIDE SEQUENCE [LARGE SCALE GENOMIC DNA]</scope>
    <source>
        <tissue evidence="4">Leaf</tissue>
    </source>
</reference>
<evidence type="ECO:0000256" key="2">
    <source>
        <dbReference type="ARBA" id="ARBA00022679"/>
    </source>
</evidence>
<dbReference type="PANTHER" id="PTHR10291">
    <property type="entry name" value="DEHYDRODOLICHYL DIPHOSPHATE SYNTHASE FAMILY MEMBER"/>
    <property type="match status" value="1"/>
</dbReference>
<proteinExistence type="inferred from homology"/>
<dbReference type="PROSITE" id="PS01066">
    <property type="entry name" value="UPP_SYNTHASE"/>
    <property type="match status" value="1"/>
</dbReference>
<dbReference type="PANTHER" id="PTHR10291:SF0">
    <property type="entry name" value="DEHYDRODOLICHYL DIPHOSPHATE SYNTHASE 2"/>
    <property type="match status" value="1"/>
</dbReference>
<protein>
    <recommendedName>
        <fullName evidence="3">Alkyl transferase</fullName>
        <ecNumber evidence="3">2.5.1.-</ecNumber>
    </recommendedName>
</protein>
<evidence type="ECO:0000313" key="5">
    <source>
        <dbReference type="Proteomes" id="UP000607653"/>
    </source>
</evidence>
<dbReference type="AlphaFoldDB" id="A0A822YBP8"/>
<dbReference type="SUPFAM" id="SSF64005">
    <property type="entry name" value="Undecaprenyl diphosphate synthase"/>
    <property type="match status" value="1"/>
</dbReference>
<comment type="similarity">
    <text evidence="3">Belongs to the UPP synthase family.</text>
</comment>
<dbReference type="InterPro" id="IPR036424">
    <property type="entry name" value="UPP_synth-like_sf"/>
</dbReference>
<dbReference type="Proteomes" id="UP000607653">
    <property type="component" value="Unassembled WGS sequence"/>
</dbReference>
<gene>
    <name evidence="4" type="ORF">HUJ06_029954</name>
</gene>
<dbReference type="Gene3D" id="3.40.1180.10">
    <property type="entry name" value="Decaprenyl diphosphate synthase-like"/>
    <property type="match status" value="1"/>
</dbReference>
<dbReference type="GO" id="GO:0016765">
    <property type="term" value="F:transferase activity, transferring alkyl or aryl (other than methyl) groups"/>
    <property type="evidence" value="ECO:0007669"/>
    <property type="project" value="InterPro"/>
</dbReference>
<dbReference type="CDD" id="cd00475">
    <property type="entry name" value="Cis_IPPS"/>
    <property type="match status" value="1"/>
</dbReference>
<sequence length="179" mass="20615">MKIGYGPKSVEVDFLMGLFERGIKEDLKNFVREEIQISVIGDSSKLPKSLQKLIAEAEEITRNNTRLHLIVAVSYSGHYDIVQACKNIAHKVQEGLITPDDITADVIEQELETRCTEFPHPDLLIRTSGELRVSNFLLWQLAYTELFFVQSLWPDFGETEFVDVLHSFQQRQRRYGGRD</sequence>
<comment type="caution">
    <text evidence="4">The sequence shown here is derived from an EMBL/GenBank/DDBJ whole genome shotgun (WGS) entry which is preliminary data.</text>
</comment>
<dbReference type="Pfam" id="PF01255">
    <property type="entry name" value="Prenyltransf"/>
    <property type="match status" value="1"/>
</dbReference>
<dbReference type="EMBL" id="DUZY01000002">
    <property type="protein sequence ID" value="DAD28486.1"/>
    <property type="molecule type" value="Genomic_DNA"/>
</dbReference>
<dbReference type="NCBIfam" id="TIGR00055">
    <property type="entry name" value="uppS"/>
    <property type="match status" value="1"/>
</dbReference>
<evidence type="ECO:0000313" key="4">
    <source>
        <dbReference type="EMBL" id="DAD28486.1"/>
    </source>
</evidence>
<keyword evidence="5" id="KW-1185">Reference proteome</keyword>
<dbReference type="EC" id="2.5.1.-" evidence="3"/>
<evidence type="ECO:0000256" key="3">
    <source>
        <dbReference type="RuleBase" id="RU363018"/>
    </source>
</evidence>
<name>A0A822YBP8_NELNU</name>
<dbReference type="InterPro" id="IPR018520">
    <property type="entry name" value="UPP_synth-like_CS"/>
</dbReference>
<evidence type="ECO:0000256" key="1">
    <source>
        <dbReference type="ARBA" id="ARBA00001946"/>
    </source>
</evidence>
<dbReference type="InterPro" id="IPR001441">
    <property type="entry name" value="UPP_synth-like"/>
</dbReference>
<organism evidence="4 5">
    <name type="scientific">Nelumbo nucifera</name>
    <name type="common">Sacred lotus</name>
    <dbReference type="NCBI Taxonomy" id="4432"/>
    <lineage>
        <taxon>Eukaryota</taxon>
        <taxon>Viridiplantae</taxon>
        <taxon>Streptophyta</taxon>
        <taxon>Embryophyta</taxon>
        <taxon>Tracheophyta</taxon>
        <taxon>Spermatophyta</taxon>
        <taxon>Magnoliopsida</taxon>
        <taxon>Proteales</taxon>
        <taxon>Nelumbonaceae</taxon>
        <taxon>Nelumbo</taxon>
    </lineage>
</organism>
<keyword evidence="2 3" id="KW-0808">Transferase</keyword>
<accession>A0A822YBP8</accession>
<comment type="cofactor">
    <cofactor evidence="1">
        <name>Mg(2+)</name>
        <dbReference type="ChEBI" id="CHEBI:18420"/>
    </cofactor>
</comment>